<dbReference type="Pfam" id="PF00005">
    <property type="entry name" value="ABC_tran"/>
    <property type="match status" value="1"/>
</dbReference>
<organism evidence="5 6">
    <name type="scientific">Faecalicoccus acidiformans</name>
    <dbReference type="NCBI Taxonomy" id="915173"/>
    <lineage>
        <taxon>Bacteria</taxon>
        <taxon>Bacillati</taxon>
        <taxon>Bacillota</taxon>
        <taxon>Erysipelotrichia</taxon>
        <taxon>Erysipelotrichales</taxon>
        <taxon>Erysipelotrichaceae</taxon>
        <taxon>Faecalicoccus</taxon>
    </lineage>
</organism>
<keyword evidence="3" id="KW-0067">ATP-binding</keyword>
<dbReference type="GO" id="GO:0016887">
    <property type="term" value="F:ATP hydrolysis activity"/>
    <property type="evidence" value="ECO:0007669"/>
    <property type="project" value="InterPro"/>
</dbReference>
<reference evidence="5 6" key="1">
    <citation type="submission" date="2020-08" db="EMBL/GenBank/DDBJ databases">
        <title>Genomic Encyclopedia of Type Strains, Phase IV (KMG-IV): sequencing the most valuable type-strain genomes for metagenomic binning, comparative biology and taxonomic classification.</title>
        <authorList>
            <person name="Goeker M."/>
        </authorList>
    </citation>
    <scope>NUCLEOTIDE SEQUENCE [LARGE SCALE GENOMIC DNA]</scope>
    <source>
        <strain evidence="5 6">DSM 26963</strain>
    </source>
</reference>
<dbReference type="Gene3D" id="3.40.50.300">
    <property type="entry name" value="P-loop containing nucleotide triphosphate hydrolases"/>
    <property type="match status" value="1"/>
</dbReference>
<proteinExistence type="predicted"/>
<keyword evidence="1" id="KW-0813">Transport</keyword>
<evidence type="ECO:0000256" key="1">
    <source>
        <dbReference type="ARBA" id="ARBA00022448"/>
    </source>
</evidence>
<evidence type="ECO:0000259" key="4">
    <source>
        <dbReference type="PROSITE" id="PS50893"/>
    </source>
</evidence>
<dbReference type="GO" id="GO:0005524">
    <property type="term" value="F:ATP binding"/>
    <property type="evidence" value="ECO:0007669"/>
    <property type="project" value="UniProtKB-KW"/>
</dbReference>
<keyword evidence="5" id="KW-0762">Sugar transport</keyword>
<dbReference type="InterPro" id="IPR003439">
    <property type="entry name" value="ABC_transporter-like_ATP-bd"/>
</dbReference>
<feature type="domain" description="ABC transporter" evidence="4">
    <location>
        <begin position="2"/>
        <end position="202"/>
    </location>
</feature>
<evidence type="ECO:0000313" key="6">
    <source>
        <dbReference type="Proteomes" id="UP000521313"/>
    </source>
</evidence>
<dbReference type="RefSeq" id="WP_183374829.1">
    <property type="nucleotide sequence ID" value="NZ_JACHHD010000005.1"/>
</dbReference>
<evidence type="ECO:0000256" key="3">
    <source>
        <dbReference type="ARBA" id="ARBA00022840"/>
    </source>
</evidence>
<sequence length="204" mass="23053">MIEIKNVIKRFENGVDVLGGISVQIPERKRTVLFGPSGCGKTTLLRILAGLETATAGEISFPASYKISFMFQRDSLFDPVCVFENIAYGIDQRTLCRDQLTKRVHSLAALVGVESILMQKTESLSGGQRQRVSLARALMKEPDLLLIDEGFNSLDRKTKNELIDKLIQLQEEKKFTLLYVTHDIQEARRIGQNFIEFKKEEATD</sequence>
<comment type="caution">
    <text evidence="5">The sequence shown here is derived from an EMBL/GenBank/DDBJ whole genome shotgun (WGS) entry which is preliminary data.</text>
</comment>
<dbReference type="InterPro" id="IPR027417">
    <property type="entry name" value="P-loop_NTPase"/>
</dbReference>
<dbReference type="InterPro" id="IPR050093">
    <property type="entry name" value="ABC_SmlMolc_Importer"/>
</dbReference>
<dbReference type="SMART" id="SM00382">
    <property type="entry name" value="AAA"/>
    <property type="match status" value="1"/>
</dbReference>
<dbReference type="PANTHER" id="PTHR42781">
    <property type="entry name" value="SPERMIDINE/PUTRESCINE IMPORT ATP-BINDING PROTEIN POTA"/>
    <property type="match status" value="1"/>
</dbReference>
<dbReference type="SUPFAM" id="SSF52540">
    <property type="entry name" value="P-loop containing nucleoside triphosphate hydrolases"/>
    <property type="match status" value="1"/>
</dbReference>
<keyword evidence="2" id="KW-0547">Nucleotide-binding</keyword>
<accession>A0A7W8D256</accession>
<dbReference type="InterPro" id="IPR003593">
    <property type="entry name" value="AAA+_ATPase"/>
</dbReference>
<dbReference type="EMBL" id="JACHHD010000005">
    <property type="protein sequence ID" value="MBB5184667.1"/>
    <property type="molecule type" value="Genomic_DNA"/>
</dbReference>
<dbReference type="Proteomes" id="UP000521313">
    <property type="component" value="Unassembled WGS sequence"/>
</dbReference>
<protein>
    <submittedName>
        <fullName evidence="5">ABC-type sugar transport system ATPase subunit</fullName>
    </submittedName>
</protein>
<dbReference type="PROSITE" id="PS50893">
    <property type="entry name" value="ABC_TRANSPORTER_2"/>
    <property type="match status" value="1"/>
</dbReference>
<gene>
    <name evidence="5" type="ORF">HNQ43_000708</name>
</gene>
<evidence type="ECO:0000313" key="5">
    <source>
        <dbReference type="EMBL" id="MBB5184667.1"/>
    </source>
</evidence>
<dbReference type="PANTHER" id="PTHR42781:SF4">
    <property type="entry name" value="SPERMIDINE_PUTRESCINE IMPORT ATP-BINDING PROTEIN POTA"/>
    <property type="match status" value="1"/>
</dbReference>
<name>A0A7W8D256_9FIRM</name>
<dbReference type="InterPro" id="IPR017871">
    <property type="entry name" value="ABC_transporter-like_CS"/>
</dbReference>
<dbReference type="PROSITE" id="PS00211">
    <property type="entry name" value="ABC_TRANSPORTER_1"/>
    <property type="match status" value="1"/>
</dbReference>
<evidence type="ECO:0000256" key="2">
    <source>
        <dbReference type="ARBA" id="ARBA00022741"/>
    </source>
</evidence>
<dbReference type="AlphaFoldDB" id="A0A7W8D256"/>